<reference evidence="4" key="1">
    <citation type="submission" date="2017-01" db="EMBL/GenBank/DDBJ databases">
        <title>Comparative genomics of anhydrobiosis in the tardigrade Hypsibius dujardini.</title>
        <authorList>
            <person name="Yoshida Y."/>
            <person name="Koutsovoulos G."/>
            <person name="Laetsch D."/>
            <person name="Stevens L."/>
            <person name="Kumar S."/>
            <person name="Horikawa D."/>
            <person name="Ishino K."/>
            <person name="Komine S."/>
            <person name="Tomita M."/>
            <person name="Blaxter M."/>
            <person name="Arakawa K."/>
        </authorList>
    </citation>
    <scope>NUCLEOTIDE SEQUENCE [LARGE SCALE GENOMIC DNA]</scope>
    <source>
        <strain evidence="4">Z151</strain>
    </source>
</reference>
<feature type="region of interest" description="Disordered" evidence="2">
    <location>
        <begin position="506"/>
        <end position="532"/>
    </location>
</feature>
<dbReference type="Proteomes" id="UP000192578">
    <property type="component" value="Unassembled WGS sequence"/>
</dbReference>
<evidence type="ECO:0000313" key="3">
    <source>
        <dbReference type="EMBL" id="OQV16957.1"/>
    </source>
</evidence>
<feature type="coiled-coil region" evidence="1">
    <location>
        <begin position="209"/>
        <end position="241"/>
    </location>
</feature>
<feature type="compositionally biased region" description="Basic and acidic residues" evidence="2">
    <location>
        <begin position="614"/>
        <end position="630"/>
    </location>
</feature>
<gene>
    <name evidence="3" type="ORF">BV898_08962</name>
</gene>
<feature type="compositionally biased region" description="Basic residues" evidence="2">
    <location>
        <begin position="675"/>
        <end position="689"/>
    </location>
</feature>
<feature type="region of interest" description="Disordered" evidence="2">
    <location>
        <begin position="584"/>
        <end position="643"/>
    </location>
</feature>
<proteinExistence type="predicted"/>
<dbReference type="AlphaFoldDB" id="A0A1W0WP81"/>
<evidence type="ECO:0000313" key="4">
    <source>
        <dbReference type="Proteomes" id="UP000192578"/>
    </source>
</evidence>
<feature type="region of interest" description="Disordered" evidence="2">
    <location>
        <begin position="388"/>
        <end position="422"/>
    </location>
</feature>
<dbReference type="EMBL" id="MTYJ01000068">
    <property type="protein sequence ID" value="OQV16957.1"/>
    <property type="molecule type" value="Genomic_DNA"/>
</dbReference>
<sequence>MQGWDSIRQTFRDVENCINYDDLTHALRNTKAPVLQRLAEQLCCCDESALERDVKALTCEELNLTETIARSREEFRVLQLGHCQVDRDTPGLQEAVNKLELRKQNFKAEIAKMHCEIMDQIRAQKRGILLEHRDFEDEQEMRTGQINDLFCGILVMRAGQIAQCEHLEELVEKKPAVLAKFKKQLKCKRKRLQLIQVQQQECGVQESCNEQRRLELRDLEKKIRKRQARLARNELERIRQQKCAMDGLVRSYTEENPKSDPQSNRGTAMYKATELPVEVVQMRRFFQSLHRSGNPECAVSIDPNCPNIVENWEKAAEIHKMQKDLAYYYQQNFKNQSELIGLLLNQQLLAIALDADQRQPRLLESNYNEVIEPCEDGSRDFPYQFGRMAGDSSGISTERTQSSGDQFQGNGNKGPSFTSQRLQSSVELPESTCLTKKGSGRFLLPVETRDADGRNNRALKLSCKIKRGERGEKPRVSCNVIQTVPPKTAPFVRLASFLQSESDLNVRTRTDRTSVQRTPPEPTKLKANRRAVRVSPAEDAVNLGCSCKINNVGVKDCKCNVKHQDELTRERTAEEATCSDIPRRHDCSSVSHRKERTEDRRSPSCSRKSAVLYRDYDGQASRRDRSRDCQRSPSSRRGSLKGTKAPAVVKDFCLPELHDVDCLVKVMDDEGVFQKKPKLKPRPRSRRRSCGRERSNQSALNTKLTPGNEVVRDGESEFEHDSVSSPISTCSSFTQTPECALGSLAWGKGSSLPFQTSPMIWRELAREILTVPVQVKYLESAVAPVMTDRENERIKRSIYNRSA</sequence>
<evidence type="ECO:0000256" key="2">
    <source>
        <dbReference type="SAM" id="MobiDB-lite"/>
    </source>
</evidence>
<accession>A0A1W0WP81</accession>
<keyword evidence="1" id="KW-0175">Coiled coil</keyword>
<name>A0A1W0WP81_HYPEX</name>
<evidence type="ECO:0000256" key="1">
    <source>
        <dbReference type="SAM" id="Coils"/>
    </source>
</evidence>
<organism evidence="3 4">
    <name type="scientific">Hypsibius exemplaris</name>
    <name type="common">Freshwater tardigrade</name>
    <dbReference type="NCBI Taxonomy" id="2072580"/>
    <lineage>
        <taxon>Eukaryota</taxon>
        <taxon>Metazoa</taxon>
        <taxon>Ecdysozoa</taxon>
        <taxon>Tardigrada</taxon>
        <taxon>Eutardigrada</taxon>
        <taxon>Parachela</taxon>
        <taxon>Hypsibioidea</taxon>
        <taxon>Hypsibiidae</taxon>
        <taxon>Hypsibius</taxon>
    </lineage>
</organism>
<feature type="region of interest" description="Disordered" evidence="2">
    <location>
        <begin position="674"/>
        <end position="702"/>
    </location>
</feature>
<comment type="caution">
    <text evidence="3">The sequence shown here is derived from an EMBL/GenBank/DDBJ whole genome shotgun (WGS) entry which is preliminary data.</text>
</comment>
<feature type="compositionally biased region" description="Polar residues" evidence="2">
    <location>
        <begin position="393"/>
        <end position="422"/>
    </location>
</feature>
<keyword evidence="4" id="KW-1185">Reference proteome</keyword>
<protein>
    <submittedName>
        <fullName evidence="3">Uncharacterized protein</fullName>
    </submittedName>
</protein>